<feature type="domain" description="Aminoglycoside phosphotransferase" evidence="1">
    <location>
        <begin position="112"/>
        <end position="319"/>
    </location>
</feature>
<organism evidence="2 3">
    <name type="scientific">Corynebacterium glucuronolyticum</name>
    <dbReference type="NCBI Taxonomy" id="39791"/>
    <lineage>
        <taxon>Bacteria</taxon>
        <taxon>Bacillati</taxon>
        <taxon>Actinomycetota</taxon>
        <taxon>Actinomycetes</taxon>
        <taxon>Mycobacteriales</taxon>
        <taxon>Corynebacteriaceae</taxon>
        <taxon>Corynebacterium</taxon>
    </lineage>
</organism>
<gene>
    <name evidence="2" type="ORF">I6I10_06410</name>
</gene>
<protein>
    <submittedName>
        <fullName evidence="2">Phosphotransferase</fullName>
    </submittedName>
</protein>
<name>A0A7T4EHI5_9CORY</name>
<dbReference type="AlphaFoldDB" id="A0A7T4EHI5"/>
<evidence type="ECO:0000313" key="3">
    <source>
        <dbReference type="Proteomes" id="UP000596145"/>
    </source>
</evidence>
<dbReference type="RefSeq" id="WP_070740044.1">
    <property type="nucleotide sequence ID" value="NZ_CP066007.1"/>
</dbReference>
<dbReference type="InterPro" id="IPR002575">
    <property type="entry name" value="Aminoglycoside_PTrfase"/>
</dbReference>
<sequence>MINTDTLTTARFFATKSEPITGVEILGEAPLARPELIKGKDAPGTLTFARIHREQGSDLYQLVVDKQGNDILGQEDTAFAAGKQLSNGYAAGSGVLHKLTDPAMPPVESVRPVGEQSNTSWIYNDRVIVKYFRRLTPSPNPDIELLEALTEAGCTHIAPLRGWTTVELEGTEYVTAMVQDVVPGEDGYDFVTAHPDDLDAAPLGAAIRDVHTQLAATCGTGTLAPGELARNLDARLDGLLARAPQLSRYEDDLRALYRSVADRTIPTQRIHGDLHLGQTLTADGTWVLIDFEGEPAASLEERRRLDSPLRDLAGMIRSFGYAAAASGKDDGWTEEKAAELLGSYGDVDADVLRAYIADKCAYEVVYERENRPEMISVPETALARILA</sequence>
<dbReference type="Gene3D" id="3.90.1200.10">
    <property type="match status" value="1"/>
</dbReference>
<dbReference type="OrthoDB" id="3787729at2"/>
<dbReference type="InterPro" id="IPR011009">
    <property type="entry name" value="Kinase-like_dom_sf"/>
</dbReference>
<proteinExistence type="predicted"/>
<dbReference type="GeneID" id="92760630"/>
<accession>A0A7T4EHI5</accession>
<dbReference type="SUPFAM" id="SSF56112">
    <property type="entry name" value="Protein kinase-like (PK-like)"/>
    <property type="match status" value="1"/>
</dbReference>
<evidence type="ECO:0000313" key="2">
    <source>
        <dbReference type="EMBL" id="QQB47503.1"/>
    </source>
</evidence>
<dbReference type="GO" id="GO:0016740">
    <property type="term" value="F:transferase activity"/>
    <property type="evidence" value="ECO:0007669"/>
    <property type="project" value="UniProtKB-KW"/>
</dbReference>
<dbReference type="Proteomes" id="UP000596145">
    <property type="component" value="Chromosome"/>
</dbReference>
<keyword evidence="2" id="KW-0808">Transferase</keyword>
<reference evidence="2 3" key="1">
    <citation type="submission" date="2020-12" db="EMBL/GenBank/DDBJ databases">
        <title>FDA dAtabase for Regulatory Grade micrObial Sequences (FDA-ARGOS): Supporting development and validation of Infectious Disease Dx tests.</title>
        <authorList>
            <person name="Sproer C."/>
            <person name="Gronow S."/>
            <person name="Severitt S."/>
            <person name="Schroder I."/>
            <person name="Tallon L."/>
            <person name="Sadzewicz L."/>
            <person name="Zhao X."/>
            <person name="Boylan J."/>
            <person name="Ott S."/>
            <person name="Bowen H."/>
            <person name="Vavikolanu K."/>
            <person name="Mehta A."/>
            <person name="Aluvathingal J."/>
            <person name="Nadendla S."/>
            <person name="Lowell S."/>
            <person name="Myers T."/>
            <person name="Yan Y."/>
            <person name="Sichtig H."/>
        </authorList>
    </citation>
    <scope>NUCLEOTIDE SEQUENCE [LARGE SCALE GENOMIC DNA]</scope>
    <source>
        <strain evidence="2 3">FDAARGOS_1053</strain>
    </source>
</reference>
<dbReference type="Pfam" id="PF01636">
    <property type="entry name" value="APH"/>
    <property type="match status" value="1"/>
</dbReference>
<dbReference type="EMBL" id="CP066007">
    <property type="protein sequence ID" value="QQB47503.1"/>
    <property type="molecule type" value="Genomic_DNA"/>
</dbReference>
<evidence type="ECO:0000259" key="1">
    <source>
        <dbReference type="Pfam" id="PF01636"/>
    </source>
</evidence>